<protein>
    <submittedName>
        <fullName evidence="1">Uncharacterized protein</fullName>
    </submittedName>
</protein>
<reference evidence="1" key="2">
    <citation type="submission" date="2018-08" db="UniProtKB">
        <authorList>
            <consortium name="EnsemblPlants"/>
        </authorList>
    </citation>
    <scope>IDENTIFICATION</scope>
    <source>
        <strain evidence="1">Yugu1</strain>
    </source>
</reference>
<organism evidence="1 2">
    <name type="scientific">Setaria italica</name>
    <name type="common">Foxtail millet</name>
    <name type="synonym">Panicum italicum</name>
    <dbReference type="NCBI Taxonomy" id="4555"/>
    <lineage>
        <taxon>Eukaryota</taxon>
        <taxon>Viridiplantae</taxon>
        <taxon>Streptophyta</taxon>
        <taxon>Embryophyta</taxon>
        <taxon>Tracheophyta</taxon>
        <taxon>Spermatophyta</taxon>
        <taxon>Magnoliopsida</taxon>
        <taxon>Liliopsida</taxon>
        <taxon>Poales</taxon>
        <taxon>Poaceae</taxon>
        <taxon>PACMAD clade</taxon>
        <taxon>Panicoideae</taxon>
        <taxon>Panicodae</taxon>
        <taxon>Paniceae</taxon>
        <taxon>Cenchrinae</taxon>
        <taxon>Setaria</taxon>
    </lineage>
</organism>
<dbReference type="AlphaFoldDB" id="K4A3M0"/>
<dbReference type="HOGENOM" id="CLU_2458969_0_0_1"/>
<accession>K4A3M0</accession>
<name>K4A3M0_SETIT</name>
<evidence type="ECO:0000313" key="1">
    <source>
        <dbReference type="EnsemblPlants" id="KQL22526"/>
    </source>
</evidence>
<evidence type="ECO:0000313" key="2">
    <source>
        <dbReference type="Proteomes" id="UP000004995"/>
    </source>
</evidence>
<sequence>MALASSSWAAMAQAKLTLGGYGPGKLKLLSILGLSLGDDARPMLEDTVEAKRKKETIGTNNDNWDPLMDMVMEIKNISSINSHIRRLRR</sequence>
<dbReference type="Gramene" id="KQL22526">
    <property type="protein sequence ID" value="KQL22526"/>
    <property type="gene ID" value="SETIT_033473mg"/>
</dbReference>
<dbReference type="Proteomes" id="UP000004995">
    <property type="component" value="Unassembled WGS sequence"/>
</dbReference>
<dbReference type="InParanoid" id="K4A3M0"/>
<keyword evidence="2" id="KW-1185">Reference proteome</keyword>
<dbReference type="EnsemblPlants" id="KQL22526">
    <property type="protein sequence ID" value="KQL22526"/>
    <property type="gene ID" value="SETIT_033473mg"/>
</dbReference>
<reference evidence="2" key="1">
    <citation type="journal article" date="2012" name="Nat. Biotechnol.">
        <title>Reference genome sequence of the model plant Setaria.</title>
        <authorList>
            <person name="Bennetzen J.L."/>
            <person name="Schmutz J."/>
            <person name="Wang H."/>
            <person name="Percifield R."/>
            <person name="Hawkins J."/>
            <person name="Pontaroli A.C."/>
            <person name="Estep M."/>
            <person name="Feng L."/>
            <person name="Vaughn J.N."/>
            <person name="Grimwood J."/>
            <person name="Jenkins J."/>
            <person name="Barry K."/>
            <person name="Lindquist E."/>
            <person name="Hellsten U."/>
            <person name="Deshpande S."/>
            <person name="Wang X."/>
            <person name="Wu X."/>
            <person name="Mitros T."/>
            <person name="Triplett J."/>
            <person name="Yang X."/>
            <person name="Ye C.Y."/>
            <person name="Mauro-Herrera M."/>
            <person name="Wang L."/>
            <person name="Li P."/>
            <person name="Sharma M."/>
            <person name="Sharma R."/>
            <person name="Ronald P.C."/>
            <person name="Panaud O."/>
            <person name="Kellogg E.A."/>
            <person name="Brutnell T.P."/>
            <person name="Doust A.N."/>
            <person name="Tuskan G.A."/>
            <person name="Rokhsar D."/>
            <person name="Devos K.M."/>
        </authorList>
    </citation>
    <scope>NUCLEOTIDE SEQUENCE [LARGE SCALE GENOMIC DNA]</scope>
    <source>
        <strain evidence="2">cv. Yugu1</strain>
    </source>
</reference>
<proteinExistence type="predicted"/>
<dbReference type="EMBL" id="AGNK02000688">
    <property type="status" value="NOT_ANNOTATED_CDS"/>
    <property type="molecule type" value="Genomic_DNA"/>
</dbReference>